<evidence type="ECO:0000313" key="2">
    <source>
        <dbReference type="EMBL" id="QDP42079.1"/>
    </source>
</evidence>
<dbReference type="Proteomes" id="UP000315215">
    <property type="component" value="Chromosome"/>
</dbReference>
<dbReference type="GO" id="GO:0003677">
    <property type="term" value="F:DNA binding"/>
    <property type="evidence" value="ECO:0007669"/>
    <property type="project" value="InterPro"/>
</dbReference>
<name>A0A516KL05_9BACI</name>
<dbReference type="Pfam" id="PF12728">
    <property type="entry name" value="HTH_17"/>
    <property type="match status" value="1"/>
</dbReference>
<dbReference type="KEGG" id="aqt:FN924_03380"/>
<dbReference type="AlphaFoldDB" id="A0A516KL05"/>
<dbReference type="InterPro" id="IPR041657">
    <property type="entry name" value="HTH_17"/>
</dbReference>
<dbReference type="InterPro" id="IPR010093">
    <property type="entry name" value="SinI_DNA-bd"/>
</dbReference>
<dbReference type="RefSeq" id="WP_143897108.1">
    <property type="nucleotide sequence ID" value="NZ_CP041666.1"/>
</dbReference>
<evidence type="ECO:0000313" key="3">
    <source>
        <dbReference type="Proteomes" id="UP000315215"/>
    </source>
</evidence>
<feature type="domain" description="Helix-turn-helix" evidence="1">
    <location>
        <begin position="2"/>
        <end position="50"/>
    </location>
</feature>
<dbReference type="EMBL" id="CP041666">
    <property type="protein sequence ID" value="QDP42079.1"/>
    <property type="molecule type" value="Genomic_DNA"/>
</dbReference>
<evidence type="ECO:0000259" key="1">
    <source>
        <dbReference type="Pfam" id="PF12728"/>
    </source>
</evidence>
<protein>
    <submittedName>
        <fullName evidence="2">Helix-turn-helix domain-containing protein</fullName>
    </submittedName>
</protein>
<dbReference type="OrthoDB" id="2166477at2"/>
<keyword evidence="3" id="KW-1185">Reference proteome</keyword>
<dbReference type="Gene3D" id="3.90.105.50">
    <property type="match status" value="1"/>
</dbReference>
<reference evidence="2 3" key="1">
    <citation type="submission" date="2019-07" db="EMBL/GenBank/DDBJ databases">
        <authorList>
            <person name="Li J."/>
        </authorList>
    </citation>
    <scope>NUCLEOTIDE SEQUENCE [LARGE SCALE GENOMIC DNA]</scope>
    <source>
        <strain evidence="2 3">TKL69</strain>
    </source>
</reference>
<accession>A0A516KL05</accession>
<proteinExistence type="predicted"/>
<dbReference type="NCBIfam" id="TIGR01764">
    <property type="entry name" value="excise"/>
    <property type="match status" value="1"/>
</dbReference>
<gene>
    <name evidence="2" type="ORF">FN924_03380</name>
</gene>
<dbReference type="InterPro" id="IPR038148">
    <property type="entry name" value="Tn1545/Tn916_Xis"/>
</dbReference>
<organism evidence="2 3">
    <name type="scientific">Radiobacillus deserti</name>
    <dbReference type="NCBI Taxonomy" id="2594883"/>
    <lineage>
        <taxon>Bacteria</taxon>
        <taxon>Bacillati</taxon>
        <taxon>Bacillota</taxon>
        <taxon>Bacilli</taxon>
        <taxon>Bacillales</taxon>
        <taxon>Bacillaceae</taxon>
        <taxon>Radiobacillus</taxon>
    </lineage>
</organism>
<sequence>MYLTVKETAEYLQLSESKIEALIHHNKIRAIHDGKEFLINREQFDTHLEQVEKLHQMMQEYLNEPIPESMDVKDED</sequence>